<organism evidence="5 6">
    <name type="scientific">Spiribacter roseus</name>
    <dbReference type="NCBI Taxonomy" id="1855875"/>
    <lineage>
        <taxon>Bacteria</taxon>
        <taxon>Pseudomonadati</taxon>
        <taxon>Pseudomonadota</taxon>
        <taxon>Gammaproteobacteria</taxon>
        <taxon>Chromatiales</taxon>
        <taxon>Ectothiorhodospiraceae</taxon>
        <taxon>Spiribacter</taxon>
    </lineage>
</organism>
<dbReference type="Pfam" id="PF13439">
    <property type="entry name" value="Glyco_transf_4"/>
    <property type="match status" value="1"/>
</dbReference>
<dbReference type="EC" id="2.4.-.-" evidence="5"/>
<dbReference type="GO" id="GO:0016757">
    <property type="term" value="F:glycosyltransferase activity"/>
    <property type="evidence" value="ECO:0007669"/>
    <property type="project" value="UniProtKB-KW"/>
</dbReference>
<sequence>MNSSHVLVLPSWYPSHPSDVNGVFFRDQALALSDYGHKVGVVAVNLRSLRTLGRRQESLGMPRYEVDKGIPTYRRQIWAALPRIPHGNYQLWRRAARPLLKRYVREQGCPDVIHAHSAIYAGAVAVEWGREYGAPVVLTEHSTGFARGVYRQWQLRLAEKAATGSDVCVAVSPALGEVLGEKLPKSDGRWRWVPNVVAGRFDGESTQDRNHEAPVRFLNLAIMTAKRGQMDLLEAFAHAFRNSGGSAELWMGGDGPLRDELESRARQLHISHQVRFLGQVSPDDVPALLSEVDAMVVASHYETFGVVAADALMCGVPVVATRCGGPECIVEAEDGYLAPPRDPEGLAKAMVKVAESTHRVNRQAIAERAQARFSGEAIARRLTTIYNEVILDKSATPKRTV</sequence>
<evidence type="ECO:0000256" key="1">
    <source>
        <dbReference type="ARBA" id="ARBA00022676"/>
    </source>
</evidence>
<evidence type="ECO:0000259" key="4">
    <source>
        <dbReference type="Pfam" id="PF13439"/>
    </source>
</evidence>
<dbReference type="SUPFAM" id="SSF53756">
    <property type="entry name" value="UDP-Glycosyltransferase/glycogen phosphorylase"/>
    <property type="match status" value="1"/>
</dbReference>
<feature type="domain" description="Glycosyltransferase subfamily 4-like N-terminal" evidence="4">
    <location>
        <begin position="24"/>
        <end position="197"/>
    </location>
</feature>
<proteinExistence type="predicted"/>
<reference evidence="5 6" key="1">
    <citation type="submission" date="2024-02" db="EMBL/GenBank/DDBJ databases">
        <title>New especies of Spiribacter isolated from saline water.</title>
        <authorList>
            <person name="Leon M.J."/>
            <person name="De La Haba R."/>
            <person name="Sanchez-Porro C."/>
            <person name="Ventosa A."/>
        </authorList>
    </citation>
    <scope>NUCLEOTIDE SEQUENCE [LARGE SCALE GENOMIC DNA]</scope>
    <source>
        <strain evidence="6">ag22IC6-196</strain>
    </source>
</reference>
<evidence type="ECO:0000256" key="2">
    <source>
        <dbReference type="ARBA" id="ARBA00022679"/>
    </source>
</evidence>
<dbReference type="Pfam" id="PF00534">
    <property type="entry name" value="Glycos_transf_1"/>
    <property type="match status" value="1"/>
</dbReference>
<dbReference type="InterPro" id="IPR001296">
    <property type="entry name" value="Glyco_trans_1"/>
</dbReference>
<keyword evidence="6" id="KW-1185">Reference proteome</keyword>
<gene>
    <name evidence="5" type="ORF">V6X51_09615</name>
</gene>
<dbReference type="Gene3D" id="3.40.50.2000">
    <property type="entry name" value="Glycogen Phosphorylase B"/>
    <property type="match status" value="2"/>
</dbReference>
<name>A0ABV3RZX7_9GAMM</name>
<protein>
    <submittedName>
        <fullName evidence="5">Glycosyltransferase</fullName>
        <ecNumber evidence="5">2.4.-.-</ecNumber>
    </submittedName>
</protein>
<keyword evidence="1 5" id="KW-0328">Glycosyltransferase</keyword>
<evidence type="ECO:0000313" key="5">
    <source>
        <dbReference type="EMBL" id="MEX0373684.1"/>
    </source>
</evidence>
<dbReference type="PANTHER" id="PTHR12526">
    <property type="entry name" value="GLYCOSYLTRANSFERASE"/>
    <property type="match status" value="1"/>
</dbReference>
<feature type="domain" description="Glycosyl transferase family 1" evidence="3">
    <location>
        <begin position="215"/>
        <end position="369"/>
    </location>
</feature>
<dbReference type="PANTHER" id="PTHR12526:SF510">
    <property type="entry name" value="D-INOSITOL 3-PHOSPHATE GLYCOSYLTRANSFERASE"/>
    <property type="match status" value="1"/>
</dbReference>
<dbReference type="InterPro" id="IPR028098">
    <property type="entry name" value="Glyco_trans_4-like_N"/>
</dbReference>
<keyword evidence="2 5" id="KW-0808">Transferase</keyword>
<comment type="caution">
    <text evidence="5">The sequence shown here is derived from an EMBL/GenBank/DDBJ whole genome shotgun (WGS) entry which is preliminary data.</text>
</comment>
<evidence type="ECO:0000313" key="6">
    <source>
        <dbReference type="Proteomes" id="UP001556636"/>
    </source>
</evidence>
<dbReference type="Proteomes" id="UP001556636">
    <property type="component" value="Unassembled WGS sequence"/>
</dbReference>
<dbReference type="EMBL" id="JBAKFG010000005">
    <property type="protein sequence ID" value="MEX0373684.1"/>
    <property type="molecule type" value="Genomic_DNA"/>
</dbReference>
<evidence type="ECO:0000259" key="3">
    <source>
        <dbReference type="Pfam" id="PF00534"/>
    </source>
</evidence>
<accession>A0ABV3RZX7</accession>
<dbReference type="RefSeq" id="WP_367951851.1">
    <property type="nucleotide sequence ID" value="NZ_JBAKFG010000005.1"/>
</dbReference>